<protein>
    <recommendedName>
        <fullName evidence="3">Ig-like domain-containing protein</fullName>
    </recommendedName>
</protein>
<dbReference type="InterPro" id="IPR036179">
    <property type="entry name" value="Ig-like_dom_sf"/>
</dbReference>
<accession>A0ABQ9Z6R9</accession>
<sequence>MFSAQHLPFGKRLARPSLSSCNCLKEQQRARLASDRKKDKGGQSKVAISCDGRACVGDGSATAAASSSSLSGPVFLKEPSNRIDFSNTTGTVVECAATGNPRPEILWIKADGSPVTDVPGLRQVQTSGSLVFPPFRAEDYKQEVHAQFYRCVARNSAGSIVSRDIHVRAVVSQEYDTDASKEYVIRGNSALLKCQFPSFMADHLQVESWMIDDGTIVIHSERYDGKYMVLPSGELHIRDVSPEDGYKSYRCRTKHRLTGETRLSATAGRLVVTEPTGSSAPRFPTESSSSTLKKSSSISINLLCPAQAYPAPLFRPTLHLCSEPTSSSAPRFASESFGFVLRKNLGMSINLLCPAQAFPAPLFRTDKQQRSSFIGRLLFCGFKTSSRLFVDVNVPSAGFPSSAFQNRLAVRLLDLPAARLSISSKISGPVSRYSVRLRVTQRPFSEPTSSSAPRFASRSSVHLMRQDLKASFSLFCPAQAYPAPVFRLAPSKHSGKIGACF</sequence>
<organism evidence="4 5">
    <name type="scientific">Daphnia magna</name>
    <dbReference type="NCBI Taxonomy" id="35525"/>
    <lineage>
        <taxon>Eukaryota</taxon>
        <taxon>Metazoa</taxon>
        <taxon>Ecdysozoa</taxon>
        <taxon>Arthropoda</taxon>
        <taxon>Crustacea</taxon>
        <taxon>Branchiopoda</taxon>
        <taxon>Diplostraca</taxon>
        <taxon>Cladocera</taxon>
        <taxon>Anomopoda</taxon>
        <taxon>Daphniidae</taxon>
        <taxon>Daphnia</taxon>
    </lineage>
</organism>
<proteinExistence type="predicted"/>
<keyword evidence="2" id="KW-1015">Disulfide bond</keyword>
<name>A0ABQ9Z6R9_9CRUS</name>
<keyword evidence="5" id="KW-1185">Reference proteome</keyword>
<dbReference type="EMBL" id="JAOYFB010000002">
    <property type="protein sequence ID" value="KAK4008599.1"/>
    <property type="molecule type" value="Genomic_DNA"/>
</dbReference>
<dbReference type="Proteomes" id="UP001234178">
    <property type="component" value="Unassembled WGS sequence"/>
</dbReference>
<dbReference type="PANTHER" id="PTHR44170">
    <property type="entry name" value="PROTEIN SIDEKICK"/>
    <property type="match status" value="1"/>
</dbReference>
<dbReference type="InterPro" id="IPR007110">
    <property type="entry name" value="Ig-like_dom"/>
</dbReference>
<dbReference type="InterPro" id="IPR013783">
    <property type="entry name" value="Ig-like_fold"/>
</dbReference>
<gene>
    <name evidence="4" type="ORF">OUZ56_013733</name>
</gene>
<dbReference type="Gene3D" id="2.60.40.10">
    <property type="entry name" value="Immunoglobulins"/>
    <property type="match status" value="2"/>
</dbReference>
<comment type="caution">
    <text evidence="4">The sequence shown here is derived from an EMBL/GenBank/DDBJ whole genome shotgun (WGS) entry which is preliminary data.</text>
</comment>
<dbReference type="PANTHER" id="PTHR44170:SF53">
    <property type="entry name" value="DS CELL ADHESION MOLECULE LIKE 1"/>
    <property type="match status" value="1"/>
</dbReference>
<evidence type="ECO:0000313" key="5">
    <source>
        <dbReference type="Proteomes" id="UP001234178"/>
    </source>
</evidence>
<keyword evidence="1" id="KW-0677">Repeat</keyword>
<dbReference type="PROSITE" id="PS50835">
    <property type="entry name" value="IG_LIKE"/>
    <property type="match status" value="1"/>
</dbReference>
<evidence type="ECO:0000259" key="3">
    <source>
        <dbReference type="PROSITE" id="PS50835"/>
    </source>
</evidence>
<dbReference type="CDD" id="cd00096">
    <property type="entry name" value="Ig"/>
    <property type="match status" value="1"/>
</dbReference>
<dbReference type="SUPFAM" id="SSF48726">
    <property type="entry name" value="Immunoglobulin"/>
    <property type="match status" value="2"/>
</dbReference>
<evidence type="ECO:0000256" key="1">
    <source>
        <dbReference type="ARBA" id="ARBA00022737"/>
    </source>
</evidence>
<evidence type="ECO:0000256" key="2">
    <source>
        <dbReference type="ARBA" id="ARBA00023157"/>
    </source>
</evidence>
<evidence type="ECO:0000313" key="4">
    <source>
        <dbReference type="EMBL" id="KAK4008599.1"/>
    </source>
</evidence>
<feature type="domain" description="Ig-like" evidence="3">
    <location>
        <begin position="73"/>
        <end position="166"/>
    </location>
</feature>
<reference evidence="4 5" key="1">
    <citation type="journal article" date="2023" name="Nucleic Acids Res.">
        <title>The hologenome of Daphnia magna reveals possible DNA methylation and microbiome-mediated evolution of the host genome.</title>
        <authorList>
            <person name="Chaturvedi A."/>
            <person name="Li X."/>
            <person name="Dhandapani V."/>
            <person name="Marshall H."/>
            <person name="Kissane S."/>
            <person name="Cuenca-Cambronero M."/>
            <person name="Asole G."/>
            <person name="Calvet F."/>
            <person name="Ruiz-Romero M."/>
            <person name="Marangio P."/>
            <person name="Guigo R."/>
            <person name="Rago D."/>
            <person name="Mirbahai L."/>
            <person name="Eastwood N."/>
            <person name="Colbourne J.K."/>
            <person name="Zhou J."/>
            <person name="Mallon E."/>
            <person name="Orsini L."/>
        </authorList>
    </citation>
    <scope>NUCLEOTIDE SEQUENCE [LARGE SCALE GENOMIC DNA]</scope>
    <source>
        <strain evidence="4">LRV0_1</strain>
    </source>
</reference>